<evidence type="ECO:0000256" key="2">
    <source>
        <dbReference type="ARBA" id="ARBA00001947"/>
    </source>
</evidence>
<keyword evidence="9 21" id="KW-0028">Amino-acid biosynthesis</keyword>
<evidence type="ECO:0000259" key="25">
    <source>
        <dbReference type="PROSITE" id="PS50970"/>
    </source>
</evidence>
<evidence type="ECO:0000259" key="27">
    <source>
        <dbReference type="PROSITE" id="PS50974"/>
    </source>
</evidence>
<dbReference type="FunFam" id="3.40.50.280:FF:000001">
    <property type="entry name" value="Methionine synthase"/>
    <property type="match status" value="1"/>
</dbReference>
<reference evidence="30" key="1">
    <citation type="submission" date="2023-02" db="EMBL/GenBank/DDBJ databases">
        <title>Detection, antimicrobial susceptibility and genomic characterization of NDM-producing species of Morganellaceae, Yersiniaceae, and Enterobacteriaceae other than Klebsiella.</title>
        <authorList>
            <person name="Camargo C.H."/>
            <person name="Sacchi C.T."/>
            <person name="Campos K.R."/>
        </authorList>
    </citation>
    <scope>NUCLEOTIDE SEQUENCE</scope>
    <source>
        <strain evidence="30">1189_21</strain>
    </source>
</reference>
<accession>A0AAE4FD45</accession>
<dbReference type="InterPro" id="IPR003759">
    <property type="entry name" value="Cbl-bd_cap"/>
</dbReference>
<dbReference type="Pfam" id="PF00809">
    <property type="entry name" value="Pterin_bind"/>
    <property type="match status" value="1"/>
</dbReference>
<organism evidence="30 31">
    <name type="scientific">Morganella morganii</name>
    <name type="common">Proteus morganii</name>
    <dbReference type="NCBI Taxonomy" id="582"/>
    <lineage>
        <taxon>Bacteria</taxon>
        <taxon>Pseudomonadati</taxon>
        <taxon>Pseudomonadota</taxon>
        <taxon>Gammaproteobacteria</taxon>
        <taxon>Enterobacterales</taxon>
        <taxon>Morganellaceae</taxon>
        <taxon>Morganella</taxon>
    </lineage>
</organism>
<dbReference type="InterPro" id="IPR011822">
    <property type="entry name" value="MetH"/>
</dbReference>
<evidence type="ECO:0000256" key="19">
    <source>
        <dbReference type="ARBA" id="ARBA00031040"/>
    </source>
</evidence>
<comment type="domain">
    <text evidence="21">Modular enzyme with four functionally distinct domains. The isolated Hcy-binding domain catalyzes methyl transfer from free methylcobalamin to homocysteine. The Hcy-binding domain in association with the pterin-binding domain catalyzes the methylation of cob(I)alamin by methyltetrahydrofolate and the methylation of homocysteine. The B12-binding domain binds the cofactor. The AdoMet activation domain binds S-adenosyl-L-methionine. Under aerobic conditions cob(I)alamin can be converted to inactive cob(II)alamin. Reductive methylation by S-adenosyl-L-methionine and flavodoxin regenerates methylcobalamin.</text>
</comment>
<evidence type="ECO:0000256" key="6">
    <source>
        <dbReference type="ARBA" id="ARBA00012032"/>
    </source>
</evidence>
<evidence type="ECO:0000256" key="22">
    <source>
        <dbReference type="PIRSR" id="PIRSR000381-1"/>
    </source>
</evidence>
<protein>
    <recommendedName>
        <fullName evidence="7 20">Methionine synthase</fullName>
        <ecNumber evidence="6 20">2.1.1.13</ecNumber>
    </recommendedName>
    <alternativeName>
        <fullName evidence="19 21">5-methyltetrahydrofolate--homocysteine methyltransferase</fullName>
    </alternativeName>
</protein>
<evidence type="ECO:0000256" key="9">
    <source>
        <dbReference type="ARBA" id="ARBA00022605"/>
    </source>
</evidence>
<evidence type="ECO:0000256" key="3">
    <source>
        <dbReference type="ARBA" id="ARBA00001956"/>
    </source>
</evidence>
<dbReference type="PROSITE" id="PS50970">
    <property type="entry name" value="HCY"/>
    <property type="match status" value="1"/>
</dbReference>
<feature type="binding site" description="axial binding residue" evidence="22">
    <location>
        <position position="758"/>
    </location>
    <ligand>
        <name>methylcob(III)alamin</name>
        <dbReference type="ChEBI" id="CHEBI:28115"/>
    </ligand>
    <ligandPart>
        <name>Co</name>
        <dbReference type="ChEBI" id="CHEBI:27638"/>
    </ligandPart>
</feature>
<evidence type="ECO:0000256" key="18">
    <source>
        <dbReference type="ARBA" id="ARBA00025552"/>
    </source>
</evidence>
<dbReference type="Gene3D" id="3.40.50.280">
    <property type="entry name" value="Cobalamin-binding domain"/>
    <property type="match status" value="1"/>
</dbReference>
<dbReference type="Pfam" id="PF02574">
    <property type="entry name" value="S-methyl_trans"/>
    <property type="match status" value="1"/>
</dbReference>
<comment type="function">
    <text evidence="18 21">Catalyzes the transfer of a methyl group from methyl-cobalamin to homocysteine, yielding enzyme-bound cob(I)alamin and methionine. Subsequently, remethylates the cofactor using methyltetrahydrofolate.</text>
</comment>
<dbReference type="InterPro" id="IPR036589">
    <property type="entry name" value="HCY_dom_sf"/>
</dbReference>
<feature type="binding site" evidence="22 24">
    <location>
        <position position="247"/>
    </location>
    <ligand>
        <name>Zn(2+)</name>
        <dbReference type="ChEBI" id="CHEBI:29105"/>
    </ligand>
</feature>
<dbReference type="EMBL" id="JAPKIY010000018">
    <property type="protein sequence ID" value="MDS0898789.1"/>
    <property type="molecule type" value="Genomic_DNA"/>
</dbReference>
<dbReference type="Gene3D" id="3.10.196.10">
    <property type="entry name" value="Vitamin B12-dependent methionine synthase, activation domain"/>
    <property type="match status" value="1"/>
</dbReference>
<dbReference type="InterPro" id="IPR003726">
    <property type="entry name" value="HCY_dom"/>
</dbReference>
<dbReference type="PROSITE" id="PS51337">
    <property type="entry name" value="B12_BINDING_NTER"/>
    <property type="match status" value="1"/>
</dbReference>
<evidence type="ECO:0000256" key="16">
    <source>
        <dbReference type="ARBA" id="ARBA00023167"/>
    </source>
</evidence>
<keyword evidence="13 21" id="KW-0479">Metal-binding</keyword>
<proteinExistence type="inferred from homology"/>
<name>A0AAE4FD45_MORMO</name>
<feature type="binding site" evidence="23">
    <location>
        <position position="945"/>
    </location>
    <ligand>
        <name>S-adenosyl-L-methionine</name>
        <dbReference type="ChEBI" id="CHEBI:59789"/>
    </ligand>
</feature>
<evidence type="ECO:0000256" key="10">
    <source>
        <dbReference type="ARBA" id="ARBA00022628"/>
    </source>
</evidence>
<evidence type="ECO:0000256" key="8">
    <source>
        <dbReference type="ARBA" id="ARBA00022603"/>
    </source>
</evidence>
<feature type="binding site" evidence="23">
    <location>
        <position position="1132"/>
    </location>
    <ligand>
        <name>S-adenosyl-L-methionine</name>
        <dbReference type="ChEBI" id="CHEBI:59789"/>
    </ligand>
</feature>
<dbReference type="GO" id="GO:0008270">
    <property type="term" value="F:zinc ion binding"/>
    <property type="evidence" value="ECO:0007669"/>
    <property type="project" value="UniProtKB-UniRule"/>
</dbReference>
<feature type="binding site" evidence="22 24">
    <location>
        <position position="311"/>
    </location>
    <ligand>
        <name>Zn(2+)</name>
        <dbReference type="ChEBI" id="CHEBI:29105"/>
    </ligand>
</feature>
<sequence>MDNKISVLKKSLNQRILILDGAMGTMIQRYALNEKEYRGERFADWPVDLKGNNDLLSITQPDIIREIHHAYLEAGADIIETNSFNSTVISMADYQMESLSDEINEAAAKLARECADEWTRKTPEKPRYVAGILGPTNRTASISPDVNDPAYRNVSYDALVEAYRSSVRALVRGGADIIMIETIFDTLNAKAAIYAVETEFEALGIKLPVMLSGTITDASGRTLTGQTTEAFYNSMRHIRPISFGLNCALGPAELRQYVAELSRIADCYVSTHPNAGLPNAFGGYDLDAANMAGYISEWAQSGLLNIVGGCCGTTPDHIRAIAQAVADIPPRVIPDRPVACRLAGLEPLTIDENSLFVNVGERTNITGSARFKRLIKEGNYQEALDIARNQVENGAQIIDINMDEGMLDSQAAMVRFLNMISGEPDIARVPIMIDSSKWEVIEAGLKCIQGKGIVNSISLKEGEAAFIDHAKKVLRYGAAVIVMAFDETGQADTRQRKTEICQRAYRILTERVGFPPEDIIFDPNIFAVATGIPEHNNYAVDFIEACKDIKATLPHALISGGVSNVSFSFRGNDPVREAIHAVFLYYAIRNGMDMGIVNAGQLAIYDDLPAALRDAVEDVILNRREDGTDRLLALAEEYRGSKGENDQPQLAEWRGWDVEKRLEYALVKGVTEFIVEDTEAARLRADSPIEVIEGPLMNGMNVVGDLFSEGKMFLPQVVKSARVMKQAVAYLEPYIQAAKTSGSSAGKVLLATVKGDVHDIGKNIVGVVLQCNNYEIIDLGVMVPCETILRTAIEEKVDIIGLSGLITPSLDEMVHVAKEMERQGFSLPLLIGGATTSKAHTAVKIEPNYSGPVTYVQNASRTVGVVAALLSDKQRDEFVARTRKEYEVVRDQYARRQPRSAPVTLAQARANAFAADWDNYTPPRPAFTGVKTVTAPISVLRRYIDWTPFFMTWSLAGKYPRILEDDVVGEEARRLFKEANAMLDELDRTGALTPRGVAGIFPANRIGDDIAVYRDESREEVLLYSCHLRQQTQKKDDFPNACLADFVAPPGIPDYLGAFAVTGGLEEDTLAAQFDAAHDDYNKIMVKALADRLAEGFAEYLHEQVRKTIWGYSPDENLDNDSLIRENYQGIRPAPGYPACPEHTEKSKIWELLDVERHTGMRLTESYAMWPGASVSGWYFSHPQSRYFAVAQIQRDQIEDYAARKGMPVKELERWLAPNLGYDPED</sequence>
<dbReference type="SUPFAM" id="SSF47644">
    <property type="entry name" value="Methionine synthase domain"/>
    <property type="match status" value="1"/>
</dbReference>
<dbReference type="GO" id="GO:0046653">
    <property type="term" value="P:tetrahydrofolate metabolic process"/>
    <property type="evidence" value="ECO:0007669"/>
    <property type="project" value="TreeGrafter"/>
</dbReference>
<gene>
    <name evidence="30" type="primary">metH</name>
    <name evidence="30" type="ORF">OSC06_12470</name>
</gene>
<dbReference type="SMART" id="SM01018">
    <property type="entry name" value="B12-binding_2"/>
    <property type="match status" value="1"/>
</dbReference>
<evidence type="ECO:0000256" key="5">
    <source>
        <dbReference type="ARBA" id="ARBA00010398"/>
    </source>
</evidence>
<dbReference type="FunFam" id="1.10.1240.10:FF:000001">
    <property type="entry name" value="Methionine synthase"/>
    <property type="match status" value="1"/>
</dbReference>
<evidence type="ECO:0000256" key="11">
    <source>
        <dbReference type="ARBA" id="ARBA00022679"/>
    </source>
</evidence>
<keyword evidence="17 21" id="KW-0170">Cobalt</keyword>
<dbReference type="PROSITE" id="PS51332">
    <property type="entry name" value="B12_BINDING"/>
    <property type="match status" value="1"/>
</dbReference>
<feature type="domain" description="AdoMet activation" evidence="27">
    <location>
        <begin position="896"/>
        <end position="1225"/>
    </location>
</feature>
<feature type="domain" description="Pterin-binding" evidence="26">
    <location>
        <begin position="356"/>
        <end position="617"/>
    </location>
</feature>
<evidence type="ECO:0000313" key="31">
    <source>
        <dbReference type="Proteomes" id="UP001182247"/>
    </source>
</evidence>
<dbReference type="Pfam" id="PF02310">
    <property type="entry name" value="B12-binding"/>
    <property type="match status" value="1"/>
</dbReference>
<keyword evidence="12 21" id="KW-0949">S-adenosyl-L-methionine</keyword>
<dbReference type="PANTHER" id="PTHR45833:SF1">
    <property type="entry name" value="METHIONINE SYNTHASE"/>
    <property type="match status" value="1"/>
</dbReference>
<evidence type="ECO:0000256" key="12">
    <source>
        <dbReference type="ARBA" id="ARBA00022691"/>
    </source>
</evidence>
<feature type="binding site" evidence="23">
    <location>
        <position position="693"/>
    </location>
    <ligand>
        <name>methylcob(III)alamin</name>
        <dbReference type="ChEBI" id="CHEBI:28115"/>
    </ligand>
</feature>
<evidence type="ECO:0000259" key="29">
    <source>
        <dbReference type="PROSITE" id="PS51337"/>
    </source>
</evidence>
<dbReference type="GO" id="GO:0005829">
    <property type="term" value="C:cytosol"/>
    <property type="evidence" value="ECO:0007669"/>
    <property type="project" value="TreeGrafter"/>
</dbReference>
<dbReference type="InterPro" id="IPR033706">
    <property type="entry name" value="Met_synthase_B12-bd"/>
</dbReference>
<comment type="cofactor">
    <cofactor evidence="3 21 22">
        <name>methylcob(III)alamin</name>
        <dbReference type="ChEBI" id="CHEBI:28115"/>
    </cofactor>
</comment>
<dbReference type="CDD" id="cd00740">
    <property type="entry name" value="MeTr"/>
    <property type="match status" value="1"/>
</dbReference>
<evidence type="ECO:0000313" key="30">
    <source>
        <dbReference type="EMBL" id="MDS0898789.1"/>
    </source>
</evidence>
<dbReference type="Pfam" id="PF02607">
    <property type="entry name" value="B12-binding_2"/>
    <property type="match status" value="1"/>
</dbReference>
<evidence type="ECO:0000256" key="20">
    <source>
        <dbReference type="NCBIfam" id="TIGR02082"/>
    </source>
</evidence>
<dbReference type="PANTHER" id="PTHR45833">
    <property type="entry name" value="METHIONINE SYNTHASE"/>
    <property type="match status" value="1"/>
</dbReference>
<feature type="domain" description="B12-binding" evidence="28">
    <location>
        <begin position="745"/>
        <end position="880"/>
    </location>
</feature>
<evidence type="ECO:0000256" key="15">
    <source>
        <dbReference type="ARBA" id="ARBA00022833"/>
    </source>
</evidence>
<dbReference type="GO" id="GO:0008705">
    <property type="term" value="F:methionine synthase activity"/>
    <property type="evidence" value="ECO:0007669"/>
    <property type="project" value="UniProtKB-UniRule"/>
</dbReference>
<comment type="catalytic activity">
    <reaction evidence="1 21">
        <text>(6S)-5-methyl-5,6,7,8-tetrahydrofolate + L-homocysteine = (6S)-5,6,7,8-tetrahydrofolate + L-methionine</text>
        <dbReference type="Rhea" id="RHEA:11172"/>
        <dbReference type="ChEBI" id="CHEBI:18608"/>
        <dbReference type="ChEBI" id="CHEBI:57453"/>
        <dbReference type="ChEBI" id="CHEBI:57844"/>
        <dbReference type="ChEBI" id="CHEBI:58199"/>
        <dbReference type="EC" id="2.1.1.13"/>
    </reaction>
</comment>
<evidence type="ECO:0000259" key="26">
    <source>
        <dbReference type="PROSITE" id="PS50972"/>
    </source>
</evidence>
<keyword evidence="14" id="KW-0677">Repeat</keyword>
<dbReference type="InterPro" id="IPR004223">
    <property type="entry name" value="VitB12-dep_Met_synth_activ_dom"/>
</dbReference>
<evidence type="ECO:0000256" key="4">
    <source>
        <dbReference type="ARBA" id="ARBA00005178"/>
    </source>
</evidence>
<evidence type="ECO:0000256" key="7">
    <source>
        <dbReference type="ARBA" id="ARBA00013998"/>
    </source>
</evidence>
<dbReference type="SUPFAM" id="SSF52242">
    <property type="entry name" value="Cobalamin (vitamin B12)-binding domain"/>
    <property type="match status" value="1"/>
</dbReference>
<dbReference type="InterPro" id="IPR037010">
    <property type="entry name" value="VitB12-dep_Met_synth_activ_sf"/>
</dbReference>
<dbReference type="GO" id="GO:0050667">
    <property type="term" value="P:homocysteine metabolic process"/>
    <property type="evidence" value="ECO:0007669"/>
    <property type="project" value="TreeGrafter"/>
</dbReference>
<dbReference type="NCBIfam" id="NF007024">
    <property type="entry name" value="PRK09490.1"/>
    <property type="match status" value="1"/>
</dbReference>
<dbReference type="InterPro" id="IPR036724">
    <property type="entry name" value="Cobalamin-bd_sf"/>
</dbReference>
<dbReference type="EC" id="2.1.1.13" evidence="6 20"/>
<comment type="similarity">
    <text evidence="5">Belongs to the vitamin-B12 dependent methionine synthase family.</text>
</comment>
<dbReference type="Gene3D" id="1.10.1240.10">
    <property type="entry name" value="Methionine synthase domain"/>
    <property type="match status" value="1"/>
</dbReference>
<dbReference type="Gene3D" id="3.20.20.20">
    <property type="entry name" value="Dihydropteroate synthase-like"/>
    <property type="match status" value="1"/>
</dbReference>
<dbReference type="RefSeq" id="WP_036425474.1">
    <property type="nucleotide sequence ID" value="NZ_CAXOML010000018.1"/>
</dbReference>
<feature type="binding site" evidence="23">
    <location>
        <position position="807"/>
    </location>
    <ligand>
        <name>methylcob(III)alamin</name>
        <dbReference type="ChEBI" id="CHEBI:28115"/>
    </ligand>
</feature>
<evidence type="ECO:0000259" key="28">
    <source>
        <dbReference type="PROSITE" id="PS51332"/>
    </source>
</evidence>
<dbReference type="InterPro" id="IPR050554">
    <property type="entry name" value="Met_Synthase/Corrinoid"/>
</dbReference>
<feature type="domain" description="Hcy-binding" evidence="25">
    <location>
        <begin position="5"/>
        <end position="325"/>
    </location>
</feature>
<dbReference type="Gene3D" id="3.20.20.330">
    <property type="entry name" value="Homocysteine-binding-like domain"/>
    <property type="match status" value="1"/>
</dbReference>
<feature type="binding site" evidence="22 24">
    <location>
        <position position="310"/>
    </location>
    <ligand>
        <name>Zn(2+)</name>
        <dbReference type="ChEBI" id="CHEBI:29105"/>
    </ligand>
</feature>
<dbReference type="InterPro" id="IPR006158">
    <property type="entry name" value="Cobalamin-bd"/>
</dbReference>
<evidence type="ECO:0000256" key="24">
    <source>
        <dbReference type="PROSITE-ProRule" id="PRU00333"/>
    </source>
</evidence>
<feature type="domain" description="B12-binding N-terminal" evidence="29">
    <location>
        <begin position="649"/>
        <end position="743"/>
    </location>
</feature>
<comment type="caution">
    <text evidence="30">The sequence shown here is derived from an EMBL/GenBank/DDBJ whole genome shotgun (WGS) entry which is preliminary data.</text>
</comment>
<dbReference type="GO" id="GO:0032259">
    <property type="term" value="P:methylation"/>
    <property type="evidence" value="ECO:0007669"/>
    <property type="project" value="UniProtKB-KW"/>
</dbReference>
<dbReference type="Proteomes" id="UP001182247">
    <property type="component" value="Unassembled WGS sequence"/>
</dbReference>
<dbReference type="FunFam" id="3.20.20.20:FF:000002">
    <property type="entry name" value="Methionine synthase"/>
    <property type="match status" value="1"/>
</dbReference>
<keyword evidence="8 21" id="KW-0489">Methyltransferase</keyword>
<comment type="pathway">
    <text evidence="4 21">Amino-acid biosynthesis; L-methionine biosynthesis via de novo pathway; L-methionine from L-homocysteine (MetH route): step 1/1.</text>
</comment>
<dbReference type="PROSITE" id="PS50972">
    <property type="entry name" value="PTERIN_BINDING"/>
    <property type="match status" value="1"/>
</dbReference>
<evidence type="ECO:0000256" key="14">
    <source>
        <dbReference type="ARBA" id="ARBA00022737"/>
    </source>
</evidence>
<dbReference type="InterPro" id="IPR011005">
    <property type="entry name" value="Dihydropteroate_synth-like_sf"/>
</dbReference>
<keyword evidence="16 21" id="KW-0486">Methionine biosynthesis</keyword>
<dbReference type="InterPro" id="IPR036594">
    <property type="entry name" value="Meth_synthase_dom"/>
</dbReference>
<keyword evidence="11 21" id="KW-0808">Transferase</keyword>
<dbReference type="FunFam" id="3.20.20.330:FF:000001">
    <property type="entry name" value="Methionine synthase"/>
    <property type="match status" value="1"/>
</dbReference>
<keyword evidence="10 21" id="KW-0846">Cobalamin</keyword>
<dbReference type="CDD" id="cd02069">
    <property type="entry name" value="methionine_synthase_B12_BD"/>
    <property type="match status" value="1"/>
</dbReference>
<evidence type="ECO:0000256" key="21">
    <source>
        <dbReference type="PIRNR" id="PIRNR000381"/>
    </source>
</evidence>
<keyword evidence="15 21" id="KW-0862">Zinc</keyword>
<evidence type="ECO:0000256" key="1">
    <source>
        <dbReference type="ARBA" id="ARBA00001700"/>
    </source>
</evidence>
<feature type="binding site" evidence="23">
    <location>
        <begin position="755"/>
        <end position="759"/>
    </location>
    <ligand>
        <name>methylcob(III)alamin</name>
        <dbReference type="ChEBI" id="CHEBI:28115"/>
    </ligand>
</feature>
<comment type="cofactor">
    <cofactor evidence="2 21 24">
        <name>Zn(2+)</name>
        <dbReference type="ChEBI" id="CHEBI:29105"/>
    </cofactor>
</comment>
<evidence type="ECO:0000256" key="13">
    <source>
        <dbReference type="ARBA" id="ARBA00022723"/>
    </source>
</evidence>
<dbReference type="GO" id="GO:0031419">
    <property type="term" value="F:cobalamin binding"/>
    <property type="evidence" value="ECO:0007669"/>
    <property type="project" value="UniProtKB-UniRule"/>
</dbReference>
<dbReference type="AlphaFoldDB" id="A0AAE4FD45"/>
<evidence type="ECO:0000256" key="23">
    <source>
        <dbReference type="PIRSR" id="PIRSR000381-2"/>
    </source>
</evidence>
<dbReference type="PROSITE" id="PS50974">
    <property type="entry name" value="ADOMET_ACTIVATION"/>
    <property type="match status" value="1"/>
</dbReference>
<dbReference type="Gene3D" id="1.10.288.10">
    <property type="entry name" value="Cobalamin-dependent Methionine Synthase, domain 2"/>
    <property type="match status" value="1"/>
</dbReference>
<dbReference type="InterPro" id="IPR000489">
    <property type="entry name" value="Pterin-binding_dom"/>
</dbReference>
<evidence type="ECO:0000256" key="17">
    <source>
        <dbReference type="ARBA" id="ARBA00023285"/>
    </source>
</evidence>
<feature type="binding site" evidence="23">
    <location>
        <position position="803"/>
    </location>
    <ligand>
        <name>methylcob(III)alamin</name>
        <dbReference type="ChEBI" id="CHEBI:28115"/>
    </ligand>
</feature>
<dbReference type="PIRSF" id="PIRSF000381">
    <property type="entry name" value="MetH"/>
    <property type="match status" value="1"/>
</dbReference>
<dbReference type="Pfam" id="PF02965">
    <property type="entry name" value="Met_synt_B12"/>
    <property type="match status" value="1"/>
</dbReference>
<dbReference type="NCBIfam" id="TIGR02082">
    <property type="entry name" value="metH"/>
    <property type="match status" value="1"/>
</dbReference>
<dbReference type="SUPFAM" id="SSF82282">
    <property type="entry name" value="Homocysteine S-methyltransferase"/>
    <property type="match status" value="1"/>
</dbReference>
<dbReference type="SUPFAM" id="SSF56507">
    <property type="entry name" value="Methionine synthase activation domain-like"/>
    <property type="match status" value="1"/>
</dbReference>
<dbReference type="SUPFAM" id="SSF51717">
    <property type="entry name" value="Dihydropteroate synthetase-like"/>
    <property type="match status" value="1"/>
</dbReference>
<feature type="binding site" evidence="23">
    <location>
        <position position="859"/>
    </location>
    <ligand>
        <name>methylcob(III)alamin</name>
        <dbReference type="ChEBI" id="CHEBI:28115"/>
    </ligand>
</feature>
<feature type="binding site" evidence="23">
    <location>
        <begin position="1187"/>
        <end position="1188"/>
    </location>
    <ligand>
        <name>S-adenosyl-L-methionine</name>
        <dbReference type="ChEBI" id="CHEBI:59789"/>
    </ligand>
</feature>